<name>A7EPT4_SCLS1</name>
<dbReference type="EMBL" id="CH476629">
    <property type="protein sequence ID" value="EDO04850.1"/>
    <property type="molecule type" value="Genomic_DNA"/>
</dbReference>
<evidence type="ECO:0000256" key="1">
    <source>
        <dbReference type="SAM" id="Phobius"/>
    </source>
</evidence>
<keyword evidence="1" id="KW-1133">Transmembrane helix</keyword>
<gene>
    <name evidence="2" type="ORF">SS1G_07333</name>
</gene>
<keyword evidence="1" id="KW-0812">Transmembrane</keyword>
<dbReference type="Proteomes" id="UP000001312">
    <property type="component" value="Unassembled WGS sequence"/>
</dbReference>
<accession>A7EPT4</accession>
<proteinExistence type="predicted"/>
<feature type="transmembrane region" description="Helical" evidence="1">
    <location>
        <begin position="61"/>
        <end position="82"/>
    </location>
</feature>
<dbReference type="KEGG" id="ssl:SS1G_07333"/>
<feature type="transmembrane region" description="Helical" evidence="1">
    <location>
        <begin position="29"/>
        <end position="49"/>
    </location>
</feature>
<protein>
    <submittedName>
        <fullName evidence="2">Uncharacterized protein</fullName>
    </submittedName>
</protein>
<dbReference type="InParanoid" id="A7EPT4"/>
<dbReference type="AlphaFoldDB" id="A7EPT4"/>
<dbReference type="GeneID" id="5488029"/>
<dbReference type="RefSeq" id="XP_001591887.1">
    <property type="nucleotide sequence ID" value="XM_001591837.1"/>
</dbReference>
<evidence type="ECO:0000313" key="2">
    <source>
        <dbReference type="EMBL" id="EDO04850.1"/>
    </source>
</evidence>
<reference evidence="3" key="1">
    <citation type="journal article" date="2011" name="PLoS Genet.">
        <title>Genomic analysis of the necrotrophic fungal pathogens Sclerotinia sclerotiorum and Botrytis cinerea.</title>
        <authorList>
            <person name="Amselem J."/>
            <person name="Cuomo C.A."/>
            <person name="van Kan J.A."/>
            <person name="Viaud M."/>
            <person name="Benito E.P."/>
            <person name="Couloux A."/>
            <person name="Coutinho P.M."/>
            <person name="de Vries R.P."/>
            <person name="Dyer P.S."/>
            <person name="Fillinger S."/>
            <person name="Fournier E."/>
            <person name="Gout L."/>
            <person name="Hahn M."/>
            <person name="Kohn L."/>
            <person name="Lapalu N."/>
            <person name="Plummer K.M."/>
            <person name="Pradier J.M."/>
            <person name="Quevillon E."/>
            <person name="Sharon A."/>
            <person name="Simon A."/>
            <person name="ten Have A."/>
            <person name="Tudzynski B."/>
            <person name="Tudzynski P."/>
            <person name="Wincker P."/>
            <person name="Andrew M."/>
            <person name="Anthouard V."/>
            <person name="Beever R.E."/>
            <person name="Beffa R."/>
            <person name="Benoit I."/>
            <person name="Bouzid O."/>
            <person name="Brault B."/>
            <person name="Chen Z."/>
            <person name="Choquer M."/>
            <person name="Collemare J."/>
            <person name="Cotton P."/>
            <person name="Danchin E.G."/>
            <person name="Da Silva C."/>
            <person name="Gautier A."/>
            <person name="Giraud C."/>
            <person name="Giraud T."/>
            <person name="Gonzalez C."/>
            <person name="Grossetete S."/>
            <person name="Guldener U."/>
            <person name="Henrissat B."/>
            <person name="Howlett B.J."/>
            <person name="Kodira C."/>
            <person name="Kretschmer M."/>
            <person name="Lappartient A."/>
            <person name="Leroch M."/>
            <person name="Levis C."/>
            <person name="Mauceli E."/>
            <person name="Neuveglise C."/>
            <person name="Oeser B."/>
            <person name="Pearson M."/>
            <person name="Poulain J."/>
            <person name="Poussereau N."/>
            <person name="Quesneville H."/>
            <person name="Rascle C."/>
            <person name="Schumacher J."/>
            <person name="Segurens B."/>
            <person name="Sexton A."/>
            <person name="Silva E."/>
            <person name="Sirven C."/>
            <person name="Soanes D.M."/>
            <person name="Talbot N.J."/>
            <person name="Templeton M."/>
            <person name="Yandava C."/>
            <person name="Yarden O."/>
            <person name="Zeng Q."/>
            <person name="Rollins J.A."/>
            <person name="Lebrun M.H."/>
            <person name="Dickman M."/>
        </authorList>
    </citation>
    <scope>NUCLEOTIDE SEQUENCE [LARGE SCALE GENOMIC DNA]</scope>
    <source>
        <strain evidence="3">ATCC 18683 / 1980 / Ss-1</strain>
    </source>
</reference>
<organism evidence="2 3">
    <name type="scientific">Sclerotinia sclerotiorum (strain ATCC 18683 / 1980 / Ss-1)</name>
    <name type="common">White mold</name>
    <name type="synonym">Whetzelinia sclerotiorum</name>
    <dbReference type="NCBI Taxonomy" id="665079"/>
    <lineage>
        <taxon>Eukaryota</taxon>
        <taxon>Fungi</taxon>
        <taxon>Dikarya</taxon>
        <taxon>Ascomycota</taxon>
        <taxon>Pezizomycotina</taxon>
        <taxon>Leotiomycetes</taxon>
        <taxon>Helotiales</taxon>
        <taxon>Sclerotiniaceae</taxon>
        <taxon>Sclerotinia</taxon>
    </lineage>
</organism>
<evidence type="ECO:0000313" key="3">
    <source>
        <dbReference type="Proteomes" id="UP000001312"/>
    </source>
</evidence>
<dbReference type="HOGENOM" id="CLU_2499234_0_0_1"/>
<keyword evidence="3" id="KW-1185">Reference proteome</keyword>
<keyword evidence="1" id="KW-0472">Membrane</keyword>
<sequence length="86" mass="9577">MDPNTRRALKPSVGIPPNLVDPYIGQPNLMVTSVVCLTLITVCISIRSLTKAYLFMCLEDYFMIFAGVCIIPEFLNFLSYIAGDID</sequence>